<proteinExistence type="predicted"/>
<dbReference type="GO" id="GO:0022857">
    <property type="term" value="F:transmembrane transporter activity"/>
    <property type="evidence" value="ECO:0007669"/>
    <property type="project" value="InterPro"/>
</dbReference>
<evidence type="ECO:0000256" key="6">
    <source>
        <dbReference type="SAM" id="Phobius"/>
    </source>
</evidence>
<feature type="transmembrane region" description="Helical" evidence="6">
    <location>
        <begin position="112"/>
        <end position="132"/>
    </location>
</feature>
<evidence type="ECO:0000313" key="9">
    <source>
        <dbReference type="Proteomes" id="UP001143330"/>
    </source>
</evidence>
<dbReference type="GO" id="GO:0005886">
    <property type="term" value="C:plasma membrane"/>
    <property type="evidence" value="ECO:0007669"/>
    <property type="project" value="UniProtKB-SubCell"/>
</dbReference>
<dbReference type="InterPro" id="IPR020846">
    <property type="entry name" value="MFS_dom"/>
</dbReference>
<reference evidence="8" key="2">
    <citation type="submission" date="2023-01" db="EMBL/GenBank/DDBJ databases">
        <authorList>
            <person name="Sun Q."/>
            <person name="Evtushenko L."/>
        </authorList>
    </citation>
    <scope>NUCLEOTIDE SEQUENCE</scope>
    <source>
        <strain evidence="8">VKM B-2789</strain>
    </source>
</reference>
<evidence type="ECO:0000256" key="4">
    <source>
        <dbReference type="ARBA" id="ARBA00022989"/>
    </source>
</evidence>
<dbReference type="SUPFAM" id="SSF103473">
    <property type="entry name" value="MFS general substrate transporter"/>
    <property type="match status" value="1"/>
</dbReference>
<comment type="caution">
    <text evidence="8">The sequence shown here is derived from an EMBL/GenBank/DDBJ whole genome shotgun (WGS) entry which is preliminary data.</text>
</comment>
<evidence type="ECO:0000256" key="3">
    <source>
        <dbReference type="ARBA" id="ARBA00022692"/>
    </source>
</evidence>
<feature type="transmembrane region" description="Helical" evidence="6">
    <location>
        <begin position="313"/>
        <end position="330"/>
    </location>
</feature>
<dbReference type="RefSeq" id="WP_213366426.1">
    <property type="nucleotide sequence ID" value="NZ_BSFM01000004.1"/>
</dbReference>
<dbReference type="Gene3D" id="1.20.1250.20">
    <property type="entry name" value="MFS general substrate transporter like domains"/>
    <property type="match status" value="1"/>
</dbReference>
<feature type="transmembrane region" description="Helical" evidence="6">
    <location>
        <begin position="144"/>
        <end position="165"/>
    </location>
</feature>
<reference evidence="8" key="1">
    <citation type="journal article" date="2014" name="Int. J. Syst. Evol. Microbiol.">
        <title>Complete genome sequence of Corynebacterium casei LMG S-19264T (=DSM 44701T), isolated from a smear-ripened cheese.</title>
        <authorList>
            <consortium name="US DOE Joint Genome Institute (JGI-PGF)"/>
            <person name="Walter F."/>
            <person name="Albersmeier A."/>
            <person name="Kalinowski J."/>
            <person name="Ruckert C."/>
        </authorList>
    </citation>
    <scope>NUCLEOTIDE SEQUENCE</scope>
    <source>
        <strain evidence="8">VKM B-2789</strain>
    </source>
</reference>
<protein>
    <recommendedName>
        <fullName evidence="7">Major facilitator superfamily (MFS) profile domain-containing protein</fullName>
    </recommendedName>
</protein>
<dbReference type="Pfam" id="PF07690">
    <property type="entry name" value="MFS_1"/>
    <property type="match status" value="1"/>
</dbReference>
<gene>
    <name evidence="8" type="ORF">GCM10017653_09300</name>
</gene>
<feature type="transmembrane region" description="Helical" evidence="6">
    <location>
        <begin position="171"/>
        <end position="192"/>
    </location>
</feature>
<dbReference type="InterPro" id="IPR050189">
    <property type="entry name" value="MFS_Efflux_Transporters"/>
</dbReference>
<dbReference type="InterPro" id="IPR036259">
    <property type="entry name" value="MFS_trans_sf"/>
</dbReference>
<dbReference type="EMBL" id="BSFM01000004">
    <property type="protein sequence ID" value="GLK82861.1"/>
    <property type="molecule type" value="Genomic_DNA"/>
</dbReference>
<dbReference type="PANTHER" id="PTHR43124:SF3">
    <property type="entry name" value="CHLORAMPHENICOL EFFLUX PUMP RV0191"/>
    <property type="match status" value="1"/>
</dbReference>
<evidence type="ECO:0000259" key="7">
    <source>
        <dbReference type="PROSITE" id="PS50850"/>
    </source>
</evidence>
<keyword evidence="9" id="KW-1185">Reference proteome</keyword>
<feature type="transmembrane region" description="Helical" evidence="6">
    <location>
        <begin position="81"/>
        <end position="100"/>
    </location>
</feature>
<dbReference type="PANTHER" id="PTHR43124">
    <property type="entry name" value="PURINE EFFLUX PUMP PBUE"/>
    <property type="match status" value="1"/>
</dbReference>
<organism evidence="8 9">
    <name type="scientific">Ancylobacter defluvii</name>
    <dbReference type="NCBI Taxonomy" id="1282440"/>
    <lineage>
        <taxon>Bacteria</taxon>
        <taxon>Pseudomonadati</taxon>
        <taxon>Pseudomonadota</taxon>
        <taxon>Alphaproteobacteria</taxon>
        <taxon>Hyphomicrobiales</taxon>
        <taxon>Xanthobacteraceae</taxon>
        <taxon>Ancylobacter</taxon>
    </lineage>
</organism>
<dbReference type="AlphaFoldDB" id="A0A9W6JSB9"/>
<evidence type="ECO:0000256" key="1">
    <source>
        <dbReference type="ARBA" id="ARBA00004651"/>
    </source>
</evidence>
<feature type="transmembrane region" description="Helical" evidence="6">
    <location>
        <begin position="252"/>
        <end position="273"/>
    </location>
</feature>
<accession>A0A9W6JSB9</accession>
<feature type="transmembrane region" description="Helical" evidence="6">
    <location>
        <begin position="350"/>
        <end position="372"/>
    </location>
</feature>
<evidence type="ECO:0000256" key="2">
    <source>
        <dbReference type="ARBA" id="ARBA00022475"/>
    </source>
</evidence>
<dbReference type="Proteomes" id="UP001143330">
    <property type="component" value="Unassembled WGS sequence"/>
</dbReference>
<evidence type="ECO:0000256" key="5">
    <source>
        <dbReference type="ARBA" id="ARBA00023136"/>
    </source>
</evidence>
<dbReference type="InterPro" id="IPR011701">
    <property type="entry name" value="MFS"/>
</dbReference>
<comment type="subcellular location">
    <subcellularLocation>
        <location evidence="1">Cell membrane</location>
        <topology evidence="1">Multi-pass membrane protein</topology>
    </subcellularLocation>
</comment>
<feature type="transmembrane region" description="Helical" evidence="6">
    <location>
        <begin position="213"/>
        <end position="240"/>
    </location>
</feature>
<keyword evidence="5 6" id="KW-0472">Membrane</keyword>
<keyword evidence="4 6" id="KW-1133">Transmembrane helix</keyword>
<dbReference type="PROSITE" id="PS50850">
    <property type="entry name" value="MFS"/>
    <property type="match status" value="1"/>
</dbReference>
<feature type="transmembrane region" description="Helical" evidence="6">
    <location>
        <begin position="384"/>
        <end position="402"/>
    </location>
</feature>
<keyword evidence="2" id="KW-1003">Cell membrane</keyword>
<feature type="transmembrane region" description="Helical" evidence="6">
    <location>
        <begin position="54"/>
        <end position="74"/>
    </location>
</feature>
<feature type="domain" description="Major facilitator superfamily (MFS) profile" evidence="7">
    <location>
        <begin position="16"/>
        <end position="408"/>
    </location>
</feature>
<evidence type="ECO:0000313" key="8">
    <source>
        <dbReference type="EMBL" id="GLK82861.1"/>
    </source>
</evidence>
<feature type="transmembrane region" description="Helical" evidence="6">
    <location>
        <begin position="285"/>
        <end position="307"/>
    </location>
</feature>
<name>A0A9W6JSB9_9HYPH</name>
<sequence length="417" mass="42383">MTRALLPPRSLSERAVVTLLAAAAFVVALNATVMFPLGPFVVAEIGGKVDALGYLGAAYSFAAAVGGFAASFVLDRFDRRTALAGCVCVFTVATGAGALAQDMTSLMAARAAAGIAAGPLWGLLVAIASDVVPMERRGFAISRLVGTYGLALVVGLPLGTLLAAMPGGWRWALAVLAIGGGAISVVTVVAIGPRREHLAEAQARPLSRAWRGVLRLMAGQPSLIAFLLIAASSFSALLVSPNLPVFVMRNTALGPIGLSGVYLLGGLMALAVVPLAGRAIDRIGALPVATGAAVVTTVVLGAAFLAAAPLLPALPILAMVLVMQLVRSSITQGSATRVPLPAERAAFQSLAAAVTNLAQALGAGTAPLLLSIRPDGRLAGMDLVAWYAIAASWTAPLLLMRLETVLRRRAAAPVVEG</sequence>
<keyword evidence="3 6" id="KW-0812">Transmembrane</keyword>